<sequence>MMSDTMKAVRLHEFGGPEVLRYEDAPRPTPAPGEALVKVHAVGLNPPDWYLRDGYRSLPPEWQPHPTFPLTLGSDISGVIAAVAGDVGDFGVGDEVYAMVRFPHHVMEGSKAYADYVSVPVSDLARKPAGIDHIHAAGAPMSLLTAWQFLIELGHDAPNPFQPYRHEPVPLRGRKVLVNGAGGGVGHLAVQLAKWQGARVIAVASGKNEGLMRDLGVDQFIDYTRMAAEEMVRDADLVLDTVGGPDTGRFLRTLKRGGALFPVYPLGFTGHGEAETLGITVSTTQVRSSGAQLAQAARLLDNGTVRVVIDSTFPLALASQAHQRAARGNIQGKIALTVA</sequence>
<dbReference type="InterPro" id="IPR020843">
    <property type="entry name" value="ER"/>
</dbReference>
<dbReference type="Proteomes" id="UP000197153">
    <property type="component" value="Chromosome 1"/>
</dbReference>
<protein>
    <submittedName>
        <fullName evidence="2">NADPH:quinone reductase</fullName>
    </submittedName>
</protein>
<dbReference type="EMBL" id="CP022110">
    <property type="protein sequence ID" value="ASG21835.1"/>
    <property type="molecule type" value="Genomic_DNA"/>
</dbReference>
<dbReference type="KEGG" id="nao:Y958_05625"/>
<evidence type="ECO:0000313" key="2">
    <source>
        <dbReference type="EMBL" id="ASG21835.1"/>
    </source>
</evidence>
<keyword evidence="3" id="KW-1185">Reference proteome</keyword>
<dbReference type="SMART" id="SM00829">
    <property type="entry name" value="PKS_ER"/>
    <property type="match status" value="1"/>
</dbReference>
<organism evidence="2 3">
    <name type="scientific">Nitrospirillum viridazoti CBAmc</name>
    <dbReference type="NCBI Taxonomy" id="1441467"/>
    <lineage>
        <taxon>Bacteria</taxon>
        <taxon>Pseudomonadati</taxon>
        <taxon>Pseudomonadota</taxon>
        <taxon>Alphaproteobacteria</taxon>
        <taxon>Rhodospirillales</taxon>
        <taxon>Azospirillaceae</taxon>
        <taxon>Nitrospirillum</taxon>
        <taxon>Nitrospirillum viridazoti</taxon>
    </lineage>
</organism>
<feature type="domain" description="Enoyl reductase (ER)" evidence="1">
    <location>
        <begin position="15"/>
        <end position="336"/>
    </location>
</feature>
<dbReference type="SUPFAM" id="SSF50129">
    <property type="entry name" value="GroES-like"/>
    <property type="match status" value="1"/>
</dbReference>
<dbReference type="InterPro" id="IPR036291">
    <property type="entry name" value="NAD(P)-bd_dom_sf"/>
</dbReference>
<name>A0A248JT13_9PROT</name>
<dbReference type="Gene3D" id="3.40.50.720">
    <property type="entry name" value="NAD(P)-binding Rossmann-like Domain"/>
    <property type="match status" value="1"/>
</dbReference>
<dbReference type="InterPro" id="IPR052585">
    <property type="entry name" value="Lipid_raft_assoc_Zn_ADH"/>
</dbReference>
<evidence type="ECO:0000259" key="1">
    <source>
        <dbReference type="SMART" id="SM00829"/>
    </source>
</evidence>
<accession>A0A248JT13</accession>
<dbReference type="Pfam" id="PF13602">
    <property type="entry name" value="ADH_zinc_N_2"/>
    <property type="match status" value="1"/>
</dbReference>
<evidence type="ECO:0000313" key="3">
    <source>
        <dbReference type="Proteomes" id="UP000197153"/>
    </source>
</evidence>
<dbReference type="InterPro" id="IPR011032">
    <property type="entry name" value="GroES-like_sf"/>
</dbReference>
<dbReference type="GO" id="GO:0016491">
    <property type="term" value="F:oxidoreductase activity"/>
    <property type="evidence" value="ECO:0007669"/>
    <property type="project" value="InterPro"/>
</dbReference>
<dbReference type="InterPro" id="IPR013154">
    <property type="entry name" value="ADH-like_N"/>
</dbReference>
<dbReference type="SUPFAM" id="SSF51735">
    <property type="entry name" value="NAD(P)-binding Rossmann-fold domains"/>
    <property type="match status" value="1"/>
</dbReference>
<reference evidence="2 3" key="1">
    <citation type="submission" date="2017-06" db="EMBL/GenBank/DDBJ databases">
        <title>Complete genome sequence of Nitrospirillum amazonense strain CBAmC, an endophytic nitrogen-fixing and plant growth-promoting bacterium, isolated from sugarcane.</title>
        <authorList>
            <person name="Schwab S."/>
            <person name="dos Santos Teixeira K.R."/>
            <person name="Simoes Araujo J.L."/>
            <person name="Soares Vidal M."/>
            <person name="Borges de Freitas H.R."/>
            <person name="Rivello Crivelaro A.L."/>
            <person name="Bueno de Camargo Nunes A."/>
            <person name="dos Santos C.M."/>
            <person name="Palmeira da Silva Rosa D."/>
            <person name="da Silva Padilha D."/>
            <person name="da Silva E."/>
            <person name="Araujo Terra L."/>
            <person name="Soares Mendes V."/>
            <person name="Farinelli L."/>
            <person name="Magalhaes Cruz L."/>
            <person name="Baldani J.I."/>
        </authorList>
    </citation>
    <scope>NUCLEOTIDE SEQUENCE [LARGE SCALE GENOMIC DNA]</scope>
    <source>
        <strain evidence="2 3">CBAmC</strain>
    </source>
</reference>
<dbReference type="Pfam" id="PF08240">
    <property type="entry name" value="ADH_N"/>
    <property type="match status" value="1"/>
</dbReference>
<dbReference type="PANTHER" id="PTHR43482">
    <property type="entry name" value="PROTEIN AST1-RELATED"/>
    <property type="match status" value="1"/>
</dbReference>
<dbReference type="Gene3D" id="3.90.180.10">
    <property type="entry name" value="Medium-chain alcohol dehydrogenases, catalytic domain"/>
    <property type="match status" value="1"/>
</dbReference>
<proteinExistence type="predicted"/>
<dbReference type="AlphaFoldDB" id="A0A248JT13"/>
<gene>
    <name evidence="2" type="ORF">Y958_05625</name>
</gene>
<dbReference type="PANTHER" id="PTHR43482:SF1">
    <property type="entry name" value="PROTEIN AST1-RELATED"/>
    <property type="match status" value="1"/>
</dbReference>
<dbReference type="CDD" id="cd05289">
    <property type="entry name" value="MDR_like_2"/>
    <property type="match status" value="1"/>
</dbReference>